<accession>A0A7J8H193</accession>
<dbReference type="InterPro" id="IPR001995">
    <property type="entry name" value="Peptidase_A2_cat"/>
</dbReference>
<evidence type="ECO:0000313" key="4">
    <source>
        <dbReference type="Proteomes" id="UP000593571"/>
    </source>
</evidence>
<gene>
    <name evidence="3" type="ORF">HJG63_011396</name>
</gene>
<dbReference type="AlphaFoldDB" id="A0A7J8H193"/>
<protein>
    <recommendedName>
        <fullName evidence="2">Peptidase A2 domain-containing protein</fullName>
    </recommendedName>
</protein>
<keyword evidence="1" id="KW-0378">Hydrolase</keyword>
<reference evidence="3 4" key="1">
    <citation type="journal article" date="2020" name="Nature">
        <title>Six reference-quality genomes reveal evolution of bat adaptations.</title>
        <authorList>
            <person name="Jebb D."/>
            <person name="Huang Z."/>
            <person name="Pippel M."/>
            <person name="Hughes G.M."/>
            <person name="Lavrichenko K."/>
            <person name="Devanna P."/>
            <person name="Winkler S."/>
            <person name="Jermiin L.S."/>
            <person name="Skirmuntt E.C."/>
            <person name="Katzourakis A."/>
            <person name="Burkitt-Gray L."/>
            <person name="Ray D.A."/>
            <person name="Sullivan K.A.M."/>
            <person name="Roscito J.G."/>
            <person name="Kirilenko B.M."/>
            <person name="Davalos L.M."/>
            <person name="Corthals A.P."/>
            <person name="Power M.L."/>
            <person name="Jones G."/>
            <person name="Ransome R.D."/>
            <person name="Dechmann D.K.N."/>
            <person name="Locatelli A.G."/>
            <person name="Puechmaille S.J."/>
            <person name="Fedrigo O."/>
            <person name="Jarvis E.D."/>
            <person name="Hiller M."/>
            <person name="Vernes S.C."/>
            <person name="Myers E.W."/>
            <person name="Teeling E.C."/>
        </authorList>
    </citation>
    <scope>NUCLEOTIDE SEQUENCE [LARGE SCALE GENOMIC DNA]</scope>
    <source>
        <strain evidence="3">MRouAeg1</strain>
        <tissue evidence="3">Muscle</tissue>
    </source>
</reference>
<dbReference type="InterPro" id="IPR021109">
    <property type="entry name" value="Peptidase_aspartic_dom_sf"/>
</dbReference>
<evidence type="ECO:0000256" key="1">
    <source>
        <dbReference type="ARBA" id="ARBA00022801"/>
    </source>
</evidence>
<dbReference type="Pfam" id="PF00077">
    <property type="entry name" value="RVP"/>
    <property type="match status" value="1"/>
</dbReference>
<proteinExistence type="predicted"/>
<dbReference type="Gene3D" id="2.40.70.10">
    <property type="entry name" value="Acid Proteases"/>
    <property type="match status" value="1"/>
</dbReference>
<name>A0A7J8H193_ROUAE</name>
<comment type="caution">
    <text evidence="3">The sequence shown here is derived from an EMBL/GenBank/DDBJ whole genome shotgun (WGS) entry which is preliminary data.</text>
</comment>
<dbReference type="SUPFAM" id="SSF50630">
    <property type="entry name" value="Acid proteases"/>
    <property type="match status" value="1"/>
</dbReference>
<dbReference type="GO" id="GO:0004190">
    <property type="term" value="F:aspartic-type endopeptidase activity"/>
    <property type="evidence" value="ECO:0007669"/>
    <property type="project" value="InterPro"/>
</dbReference>
<evidence type="ECO:0000259" key="2">
    <source>
        <dbReference type="PROSITE" id="PS50175"/>
    </source>
</evidence>
<dbReference type="PROSITE" id="PS50175">
    <property type="entry name" value="ASP_PROT_RETROV"/>
    <property type="match status" value="1"/>
</dbReference>
<dbReference type="InterPro" id="IPR018061">
    <property type="entry name" value="Retropepsins"/>
</dbReference>
<dbReference type="Proteomes" id="UP000593571">
    <property type="component" value="Unassembled WGS sequence"/>
</dbReference>
<dbReference type="GO" id="GO:0006508">
    <property type="term" value="P:proteolysis"/>
    <property type="evidence" value="ECO:0007669"/>
    <property type="project" value="InterPro"/>
</dbReference>
<dbReference type="EMBL" id="JACASE010000005">
    <property type="protein sequence ID" value="KAF6466094.1"/>
    <property type="molecule type" value="Genomic_DNA"/>
</dbReference>
<sequence>MSALKKGQAPQKKSLLIVFEDAERGGQGSYIISPREPRVTLQVGGKPVNFLVDTGATYLSYKVPRAHSQRKRHFQGATGQEKSYPWTQARITDLGKGTITRSFLVMPECLYPLLGKDLLQKLQATISFKEGHTELTVASGPPDRWISNARITQYQVMLLNPPHIQFLKTVTLPDEAHCS</sequence>
<organism evidence="3 4">
    <name type="scientific">Rousettus aegyptiacus</name>
    <name type="common">Egyptian fruit bat</name>
    <name type="synonym">Pteropus aegyptiacus</name>
    <dbReference type="NCBI Taxonomy" id="9407"/>
    <lineage>
        <taxon>Eukaryota</taxon>
        <taxon>Metazoa</taxon>
        <taxon>Chordata</taxon>
        <taxon>Craniata</taxon>
        <taxon>Vertebrata</taxon>
        <taxon>Euteleostomi</taxon>
        <taxon>Mammalia</taxon>
        <taxon>Eutheria</taxon>
        <taxon>Laurasiatheria</taxon>
        <taxon>Chiroptera</taxon>
        <taxon>Yinpterochiroptera</taxon>
        <taxon>Pteropodoidea</taxon>
        <taxon>Pteropodidae</taxon>
        <taxon>Rousettinae</taxon>
        <taxon>Rousettus</taxon>
    </lineage>
</organism>
<evidence type="ECO:0000313" key="3">
    <source>
        <dbReference type="EMBL" id="KAF6466094.1"/>
    </source>
</evidence>
<feature type="domain" description="Peptidase A2" evidence="2">
    <location>
        <begin position="48"/>
        <end position="118"/>
    </location>
</feature>
<keyword evidence="4" id="KW-1185">Reference proteome</keyword>